<keyword evidence="3" id="KW-0446">Lipid-binding</keyword>
<keyword evidence="2" id="KW-0445">Lipid transport</keyword>
<dbReference type="AlphaFoldDB" id="A0A9N9WNG6"/>
<evidence type="ECO:0000259" key="4">
    <source>
        <dbReference type="PROSITE" id="PS50003"/>
    </source>
</evidence>
<sequence length="213" mass="24273">MKDFFSFCKKFKRKKTRKMDNLNKVLNTTRPVVSGLLHKYTNVVKGFQLRYCKVDAENGLLSYYLCENNEEIGNNPRGIVKLIGALINPSDEDSRTFTINSSSGDVIKLKANDAKARQEWVDALRAVVENLSSQSRSTKEHLATYDCFIASRKQLQETESCNAELSRIIENCDFHNDKDFLLMKALSSATTSTLSQALVYLQKYNDSARNELY</sequence>
<accession>A0A9N9WNG6</accession>
<dbReference type="Proteomes" id="UP001153620">
    <property type="component" value="Chromosome 1"/>
</dbReference>
<evidence type="ECO:0000313" key="6">
    <source>
        <dbReference type="Proteomes" id="UP001153620"/>
    </source>
</evidence>
<gene>
    <name evidence="5" type="ORF">CHIRRI_LOCUS1744</name>
</gene>
<dbReference type="Pfam" id="PF00169">
    <property type="entry name" value="PH"/>
    <property type="match status" value="1"/>
</dbReference>
<name>A0A9N9WNG6_9DIPT</name>
<dbReference type="EMBL" id="OU895877">
    <property type="protein sequence ID" value="CAG9798766.1"/>
    <property type="molecule type" value="Genomic_DNA"/>
</dbReference>
<proteinExistence type="predicted"/>
<feature type="domain" description="PH" evidence="4">
    <location>
        <begin position="30"/>
        <end position="129"/>
    </location>
</feature>
<dbReference type="SMART" id="SM00233">
    <property type="entry name" value="PH"/>
    <property type="match status" value="1"/>
</dbReference>
<keyword evidence="1" id="KW-0813">Transport</keyword>
<dbReference type="GO" id="GO:0032934">
    <property type="term" value="F:sterol binding"/>
    <property type="evidence" value="ECO:0007669"/>
    <property type="project" value="TreeGrafter"/>
</dbReference>
<reference evidence="5" key="2">
    <citation type="submission" date="2022-10" db="EMBL/GenBank/DDBJ databases">
        <authorList>
            <consortium name="ENA_rothamsted_submissions"/>
            <consortium name="culmorum"/>
            <person name="King R."/>
        </authorList>
    </citation>
    <scope>NUCLEOTIDE SEQUENCE</scope>
</reference>
<evidence type="ECO:0000256" key="1">
    <source>
        <dbReference type="ARBA" id="ARBA00022448"/>
    </source>
</evidence>
<dbReference type="OrthoDB" id="48057at2759"/>
<dbReference type="InterPro" id="IPR000648">
    <property type="entry name" value="Oxysterol-bd"/>
</dbReference>
<dbReference type="PANTHER" id="PTHR10972">
    <property type="entry name" value="OXYSTEROL-BINDING PROTEIN-RELATED"/>
    <property type="match status" value="1"/>
</dbReference>
<dbReference type="SUPFAM" id="SSF50729">
    <property type="entry name" value="PH domain-like"/>
    <property type="match status" value="1"/>
</dbReference>
<evidence type="ECO:0000256" key="3">
    <source>
        <dbReference type="ARBA" id="ARBA00023121"/>
    </source>
</evidence>
<protein>
    <recommendedName>
        <fullName evidence="4">PH domain-containing protein</fullName>
    </recommendedName>
</protein>
<evidence type="ECO:0000313" key="5">
    <source>
        <dbReference type="EMBL" id="CAG9798766.1"/>
    </source>
</evidence>
<dbReference type="GO" id="GO:0005829">
    <property type="term" value="C:cytosol"/>
    <property type="evidence" value="ECO:0007669"/>
    <property type="project" value="TreeGrafter"/>
</dbReference>
<dbReference type="InterPro" id="IPR011993">
    <property type="entry name" value="PH-like_dom_sf"/>
</dbReference>
<evidence type="ECO:0000256" key="2">
    <source>
        <dbReference type="ARBA" id="ARBA00023055"/>
    </source>
</evidence>
<keyword evidence="6" id="KW-1185">Reference proteome</keyword>
<reference evidence="5" key="1">
    <citation type="submission" date="2022-01" db="EMBL/GenBank/DDBJ databases">
        <authorList>
            <person name="King R."/>
        </authorList>
    </citation>
    <scope>NUCLEOTIDE SEQUENCE</scope>
</reference>
<organism evidence="5 6">
    <name type="scientific">Chironomus riparius</name>
    <dbReference type="NCBI Taxonomy" id="315576"/>
    <lineage>
        <taxon>Eukaryota</taxon>
        <taxon>Metazoa</taxon>
        <taxon>Ecdysozoa</taxon>
        <taxon>Arthropoda</taxon>
        <taxon>Hexapoda</taxon>
        <taxon>Insecta</taxon>
        <taxon>Pterygota</taxon>
        <taxon>Neoptera</taxon>
        <taxon>Endopterygota</taxon>
        <taxon>Diptera</taxon>
        <taxon>Nematocera</taxon>
        <taxon>Chironomoidea</taxon>
        <taxon>Chironomidae</taxon>
        <taxon>Chironominae</taxon>
        <taxon>Chironomus</taxon>
    </lineage>
</organism>
<dbReference type="InterPro" id="IPR001849">
    <property type="entry name" value="PH_domain"/>
</dbReference>
<dbReference type="GO" id="GO:0016020">
    <property type="term" value="C:membrane"/>
    <property type="evidence" value="ECO:0007669"/>
    <property type="project" value="TreeGrafter"/>
</dbReference>
<dbReference type="GO" id="GO:0006869">
    <property type="term" value="P:lipid transport"/>
    <property type="evidence" value="ECO:0007669"/>
    <property type="project" value="UniProtKB-KW"/>
</dbReference>
<dbReference type="PROSITE" id="PS50003">
    <property type="entry name" value="PH_DOMAIN"/>
    <property type="match status" value="1"/>
</dbReference>
<dbReference type="Gene3D" id="2.30.29.30">
    <property type="entry name" value="Pleckstrin-homology domain (PH domain)/Phosphotyrosine-binding domain (PTB)"/>
    <property type="match status" value="1"/>
</dbReference>
<dbReference type="PANTHER" id="PTHR10972:SF141">
    <property type="entry name" value="OXYSTEROL-BINDING PROTEIN"/>
    <property type="match status" value="1"/>
</dbReference>